<organism evidence="2 3">
    <name type="scientific">Flavobacterium piscisymbiosum</name>
    <dbReference type="NCBI Taxonomy" id="2893753"/>
    <lineage>
        <taxon>Bacteria</taxon>
        <taxon>Pseudomonadati</taxon>
        <taxon>Bacteroidota</taxon>
        <taxon>Flavobacteriia</taxon>
        <taxon>Flavobacteriales</taxon>
        <taxon>Flavobacteriaceae</taxon>
        <taxon>Flavobacterium</taxon>
    </lineage>
</organism>
<feature type="transmembrane region" description="Helical" evidence="1">
    <location>
        <begin position="115"/>
        <end position="136"/>
    </location>
</feature>
<dbReference type="EMBL" id="JAJJMM010000001">
    <property type="protein sequence ID" value="MCC9063801.1"/>
    <property type="molecule type" value="Genomic_DNA"/>
</dbReference>
<gene>
    <name evidence="2" type="ORF">LNP81_12465</name>
</gene>
<name>A0ABS8ME64_9FLAO</name>
<proteinExistence type="predicted"/>
<evidence type="ECO:0008006" key="4">
    <source>
        <dbReference type="Google" id="ProtNLM"/>
    </source>
</evidence>
<keyword evidence="1" id="KW-0472">Membrane</keyword>
<keyword evidence="3" id="KW-1185">Reference proteome</keyword>
<protein>
    <recommendedName>
        <fullName evidence="4">DUF3592 domain-containing protein</fullName>
    </recommendedName>
</protein>
<evidence type="ECO:0000313" key="3">
    <source>
        <dbReference type="Proteomes" id="UP001430679"/>
    </source>
</evidence>
<dbReference type="Proteomes" id="UP001430679">
    <property type="component" value="Unassembled WGS sequence"/>
</dbReference>
<evidence type="ECO:0000256" key="1">
    <source>
        <dbReference type="SAM" id="Phobius"/>
    </source>
</evidence>
<dbReference type="RefSeq" id="WP_230036248.1">
    <property type="nucleotide sequence ID" value="NZ_JAJJMM010000001.1"/>
</dbReference>
<sequence length="159" mass="18340">METASLIWKSAWDILLVLIGLILMFMGIKVYIKQQRIIKTGIKTIATVIGFSNEKSLAENEAPVKIPLFIFYDTSRNQISVKGKSNSICTIHETTPIYYNPAKPETEYYLPKKDFLVKFLFFFVGLFFLSLGIYYLRTHNIVFDNFYIGIEEKLSSIIS</sequence>
<evidence type="ECO:0000313" key="2">
    <source>
        <dbReference type="EMBL" id="MCC9063801.1"/>
    </source>
</evidence>
<comment type="caution">
    <text evidence="2">The sequence shown here is derived from an EMBL/GenBank/DDBJ whole genome shotgun (WGS) entry which is preliminary data.</text>
</comment>
<reference evidence="2" key="1">
    <citation type="submission" date="2021-11" db="EMBL/GenBank/DDBJ databases">
        <title>Description of novel Flavobacterium species.</title>
        <authorList>
            <person name="Saticioglu I.B."/>
            <person name="Ay H."/>
            <person name="Altun S."/>
            <person name="Duman M."/>
        </authorList>
    </citation>
    <scope>NUCLEOTIDE SEQUENCE</scope>
    <source>
        <strain evidence="2">F-30</strain>
    </source>
</reference>
<keyword evidence="1" id="KW-0812">Transmembrane</keyword>
<accession>A0ABS8ME64</accession>
<feature type="transmembrane region" description="Helical" evidence="1">
    <location>
        <begin position="12"/>
        <end position="32"/>
    </location>
</feature>
<keyword evidence="1" id="KW-1133">Transmembrane helix</keyword>